<evidence type="ECO:0000256" key="2">
    <source>
        <dbReference type="PROSITE-ProRule" id="PRU00176"/>
    </source>
</evidence>
<dbReference type="InterPro" id="IPR012677">
    <property type="entry name" value="Nucleotide-bd_a/b_plait_sf"/>
</dbReference>
<reference evidence="5" key="1">
    <citation type="journal article" date="2021" name="Genome Biol. Evol.">
        <title>A High-Quality Reference Genome for a Parasitic Bivalve with Doubly Uniparental Inheritance (Bivalvia: Unionida).</title>
        <authorList>
            <person name="Smith C.H."/>
        </authorList>
    </citation>
    <scope>NUCLEOTIDE SEQUENCE</scope>
    <source>
        <strain evidence="5">CHS0354</strain>
    </source>
</reference>
<dbReference type="Pfam" id="PF00076">
    <property type="entry name" value="RRM_1"/>
    <property type="match status" value="1"/>
</dbReference>
<evidence type="ECO:0000313" key="5">
    <source>
        <dbReference type="EMBL" id="KAK3582370.1"/>
    </source>
</evidence>
<dbReference type="InterPro" id="IPR052462">
    <property type="entry name" value="SLIRP/GR-RBP-like"/>
</dbReference>
<proteinExistence type="predicted"/>
<organism evidence="5 6">
    <name type="scientific">Potamilus streckersoni</name>
    <dbReference type="NCBI Taxonomy" id="2493646"/>
    <lineage>
        <taxon>Eukaryota</taxon>
        <taxon>Metazoa</taxon>
        <taxon>Spiralia</taxon>
        <taxon>Lophotrochozoa</taxon>
        <taxon>Mollusca</taxon>
        <taxon>Bivalvia</taxon>
        <taxon>Autobranchia</taxon>
        <taxon>Heteroconchia</taxon>
        <taxon>Palaeoheterodonta</taxon>
        <taxon>Unionida</taxon>
        <taxon>Unionoidea</taxon>
        <taxon>Unionidae</taxon>
        <taxon>Ambleminae</taxon>
        <taxon>Lampsilini</taxon>
        <taxon>Potamilus</taxon>
    </lineage>
</organism>
<dbReference type="Proteomes" id="UP001195483">
    <property type="component" value="Unassembled WGS sequence"/>
</dbReference>
<feature type="region of interest" description="Disordered" evidence="3">
    <location>
        <begin position="86"/>
        <end position="116"/>
    </location>
</feature>
<dbReference type="InterPro" id="IPR035979">
    <property type="entry name" value="RBD_domain_sf"/>
</dbReference>
<sequence>MQSKVARGLVREATSYMLDYSTQEDDLRGAFEAFGKVSSAKIIIDKATGRSKGFGFVEMPEDGEAQTAIDKLNETELNGKVIVVKKAKPKDATSTRSGGGSRYGRGGGGYNREGNY</sequence>
<accession>A0AAE0RZW9</accession>
<name>A0AAE0RZW9_9BIVA</name>
<keyword evidence="6" id="KW-1185">Reference proteome</keyword>
<dbReference type="EMBL" id="JAEAOA010001427">
    <property type="protein sequence ID" value="KAK3582370.1"/>
    <property type="molecule type" value="Genomic_DNA"/>
</dbReference>
<evidence type="ECO:0000256" key="1">
    <source>
        <dbReference type="ARBA" id="ARBA00022884"/>
    </source>
</evidence>
<reference evidence="5" key="3">
    <citation type="submission" date="2023-05" db="EMBL/GenBank/DDBJ databases">
        <authorList>
            <person name="Smith C.H."/>
        </authorList>
    </citation>
    <scope>NUCLEOTIDE SEQUENCE</scope>
    <source>
        <strain evidence="5">CHS0354</strain>
        <tissue evidence="5">Mantle</tissue>
    </source>
</reference>
<reference evidence="5" key="2">
    <citation type="journal article" date="2021" name="Genome Biol. Evol.">
        <title>Developing a high-quality reference genome for a parasitic bivalve with doubly uniparental inheritance (Bivalvia: Unionida).</title>
        <authorList>
            <person name="Smith C.H."/>
        </authorList>
    </citation>
    <scope>NUCLEOTIDE SEQUENCE</scope>
    <source>
        <strain evidence="5">CHS0354</strain>
        <tissue evidence="5">Mantle</tissue>
    </source>
</reference>
<feature type="compositionally biased region" description="Gly residues" evidence="3">
    <location>
        <begin position="97"/>
        <end position="116"/>
    </location>
</feature>
<dbReference type="GO" id="GO:0003723">
    <property type="term" value="F:RNA binding"/>
    <property type="evidence" value="ECO:0007669"/>
    <property type="project" value="UniProtKB-UniRule"/>
</dbReference>
<evidence type="ECO:0000259" key="4">
    <source>
        <dbReference type="PROSITE" id="PS50102"/>
    </source>
</evidence>
<dbReference type="SMART" id="SM00360">
    <property type="entry name" value="RRM"/>
    <property type="match status" value="1"/>
</dbReference>
<dbReference type="AlphaFoldDB" id="A0AAE0RZW9"/>
<evidence type="ECO:0000256" key="3">
    <source>
        <dbReference type="SAM" id="MobiDB-lite"/>
    </source>
</evidence>
<dbReference type="PANTHER" id="PTHR48027">
    <property type="entry name" value="HETEROGENEOUS NUCLEAR RIBONUCLEOPROTEIN 87F-RELATED"/>
    <property type="match status" value="1"/>
</dbReference>
<keyword evidence="1 2" id="KW-0694">RNA-binding</keyword>
<dbReference type="InterPro" id="IPR000504">
    <property type="entry name" value="RRM_dom"/>
</dbReference>
<dbReference type="SUPFAM" id="SSF54928">
    <property type="entry name" value="RNA-binding domain, RBD"/>
    <property type="match status" value="1"/>
</dbReference>
<gene>
    <name evidence="5" type="ORF">CHS0354_023914</name>
</gene>
<protein>
    <recommendedName>
        <fullName evidence="4">RRM domain-containing protein</fullName>
    </recommendedName>
</protein>
<feature type="domain" description="RRM" evidence="4">
    <location>
        <begin position="18"/>
        <end position="89"/>
    </location>
</feature>
<evidence type="ECO:0000313" key="6">
    <source>
        <dbReference type="Proteomes" id="UP001195483"/>
    </source>
</evidence>
<dbReference type="PROSITE" id="PS50102">
    <property type="entry name" value="RRM"/>
    <property type="match status" value="1"/>
</dbReference>
<comment type="caution">
    <text evidence="5">The sequence shown here is derived from an EMBL/GenBank/DDBJ whole genome shotgun (WGS) entry which is preliminary data.</text>
</comment>
<dbReference type="Gene3D" id="3.30.70.330">
    <property type="match status" value="1"/>
</dbReference>